<dbReference type="PANTHER" id="PTHR14240">
    <property type="entry name" value="RETINITIS PIGMENTOSA GTPASE REGULATOR-INTERACTING PROTEIN"/>
    <property type="match status" value="1"/>
</dbReference>
<dbReference type="GO" id="GO:1905515">
    <property type="term" value="P:non-motile cilium assembly"/>
    <property type="evidence" value="ECO:0007669"/>
    <property type="project" value="TreeGrafter"/>
</dbReference>
<proteinExistence type="predicted"/>
<dbReference type="PANTHER" id="PTHR14240:SF1">
    <property type="entry name" value="PROTEIN FANTOM-RELATED"/>
    <property type="match status" value="1"/>
</dbReference>
<organism evidence="2">
    <name type="scientific">Octopus bimaculoides</name>
    <name type="common">California two-spotted octopus</name>
    <dbReference type="NCBI Taxonomy" id="37653"/>
    <lineage>
        <taxon>Eukaryota</taxon>
        <taxon>Metazoa</taxon>
        <taxon>Spiralia</taxon>
        <taxon>Lophotrochozoa</taxon>
        <taxon>Mollusca</taxon>
        <taxon>Cephalopoda</taxon>
        <taxon>Coleoidea</taxon>
        <taxon>Octopodiformes</taxon>
        <taxon>Octopoda</taxon>
        <taxon>Incirrata</taxon>
        <taxon>Octopodidae</taxon>
        <taxon>Octopus</taxon>
    </lineage>
</organism>
<gene>
    <name evidence="2" type="ORF">OCBIM_22026928mg</name>
</gene>
<dbReference type="InterPro" id="IPR035892">
    <property type="entry name" value="C2_domain_sf"/>
</dbReference>
<protein>
    <recommendedName>
        <fullName evidence="1">RPGRIP1 C-terminal domain-containing protein</fullName>
    </recommendedName>
</protein>
<feature type="domain" description="RPGRIP1 C-terminal" evidence="1">
    <location>
        <begin position="1"/>
        <end position="86"/>
    </location>
</feature>
<dbReference type="InterPro" id="IPR031139">
    <property type="entry name" value="RPGRIP1_fam"/>
</dbReference>
<dbReference type="GO" id="GO:0035869">
    <property type="term" value="C:ciliary transition zone"/>
    <property type="evidence" value="ECO:0007669"/>
    <property type="project" value="TreeGrafter"/>
</dbReference>
<sequence>MLLPDDPDRGCIRFTVVSEPEKDTQTEECEEVGVAFISLVDILKNKKDIVDEEIPIYGIENQRHQVPIGRLNVSVICLKALQAVDREIVRH</sequence>
<dbReference type="STRING" id="37653.A0A0L8IAY5"/>
<name>A0A0L8IAY5_OCTBM</name>
<dbReference type="InterPro" id="IPR041091">
    <property type="entry name" value="RPGRIP1_C"/>
</dbReference>
<evidence type="ECO:0000313" key="2">
    <source>
        <dbReference type="EMBL" id="KOF98170.1"/>
    </source>
</evidence>
<dbReference type="Gene3D" id="2.60.40.150">
    <property type="entry name" value="C2 domain"/>
    <property type="match status" value="1"/>
</dbReference>
<evidence type="ECO:0000259" key="1">
    <source>
        <dbReference type="Pfam" id="PF18111"/>
    </source>
</evidence>
<dbReference type="OrthoDB" id="6154114at2759"/>
<dbReference type="Pfam" id="PF18111">
    <property type="entry name" value="RPGR1_C"/>
    <property type="match status" value="1"/>
</dbReference>
<reference evidence="2" key="1">
    <citation type="submission" date="2015-07" db="EMBL/GenBank/DDBJ databases">
        <title>MeaNS - Measles Nucleotide Surveillance Program.</title>
        <authorList>
            <person name="Tran T."/>
            <person name="Druce J."/>
        </authorList>
    </citation>
    <scope>NUCLEOTIDE SEQUENCE</scope>
    <source>
        <strain evidence="2">UCB-OBI-ISO-001</strain>
        <tissue evidence="2">Gonad</tissue>
    </source>
</reference>
<dbReference type="AlphaFoldDB" id="A0A0L8IAY5"/>
<dbReference type="EMBL" id="KQ416205">
    <property type="protein sequence ID" value="KOF98170.1"/>
    <property type="molecule type" value="Genomic_DNA"/>
</dbReference>
<accession>A0A0L8IAY5</accession>